<name>A0A9N9H049_9GLOM</name>
<gene>
    <name evidence="2" type="ORF">RFULGI_LOCUS8325</name>
</gene>
<keyword evidence="3" id="KW-1185">Reference proteome</keyword>
<proteinExistence type="predicted"/>
<evidence type="ECO:0000313" key="3">
    <source>
        <dbReference type="Proteomes" id="UP000789396"/>
    </source>
</evidence>
<dbReference type="EMBL" id="CAJVPZ010013319">
    <property type="protein sequence ID" value="CAG8647845.1"/>
    <property type="molecule type" value="Genomic_DNA"/>
</dbReference>
<dbReference type="OrthoDB" id="10595558at2759"/>
<feature type="region of interest" description="Disordered" evidence="1">
    <location>
        <begin position="50"/>
        <end position="79"/>
    </location>
</feature>
<feature type="compositionally biased region" description="Low complexity" evidence="1">
    <location>
        <begin position="55"/>
        <end position="72"/>
    </location>
</feature>
<accession>A0A9N9H049</accession>
<comment type="caution">
    <text evidence="2">The sequence shown here is derived from an EMBL/GenBank/DDBJ whole genome shotgun (WGS) entry which is preliminary data.</text>
</comment>
<organism evidence="2 3">
    <name type="scientific">Racocetra fulgida</name>
    <dbReference type="NCBI Taxonomy" id="60492"/>
    <lineage>
        <taxon>Eukaryota</taxon>
        <taxon>Fungi</taxon>
        <taxon>Fungi incertae sedis</taxon>
        <taxon>Mucoromycota</taxon>
        <taxon>Glomeromycotina</taxon>
        <taxon>Glomeromycetes</taxon>
        <taxon>Diversisporales</taxon>
        <taxon>Gigasporaceae</taxon>
        <taxon>Racocetra</taxon>
    </lineage>
</organism>
<protein>
    <submittedName>
        <fullName evidence="2">17305_t:CDS:1</fullName>
    </submittedName>
</protein>
<evidence type="ECO:0000256" key="1">
    <source>
        <dbReference type="SAM" id="MobiDB-lite"/>
    </source>
</evidence>
<evidence type="ECO:0000313" key="2">
    <source>
        <dbReference type="EMBL" id="CAG8647845.1"/>
    </source>
</evidence>
<feature type="non-terminal residue" evidence="2">
    <location>
        <position position="1"/>
    </location>
</feature>
<dbReference type="Proteomes" id="UP000789396">
    <property type="component" value="Unassembled WGS sequence"/>
</dbReference>
<sequence>ELTNLDFIFTNTNTIQNAQVRTSSTSSDNRLNIDLIAEDVESTTLRALKRPRVITSSSSKQGTSSSSVTNNSATPFPIR</sequence>
<dbReference type="AlphaFoldDB" id="A0A9N9H049"/>
<reference evidence="2" key="1">
    <citation type="submission" date="2021-06" db="EMBL/GenBank/DDBJ databases">
        <authorList>
            <person name="Kallberg Y."/>
            <person name="Tangrot J."/>
            <person name="Rosling A."/>
        </authorList>
    </citation>
    <scope>NUCLEOTIDE SEQUENCE</scope>
    <source>
        <strain evidence="2">IN212</strain>
    </source>
</reference>